<keyword evidence="7" id="KW-1015">Disulfide bond</keyword>
<dbReference type="PROSITE" id="PS00135">
    <property type="entry name" value="TRYPSIN_SER"/>
    <property type="match status" value="1"/>
</dbReference>
<keyword evidence="9" id="KW-0732">Signal</keyword>
<evidence type="ECO:0000256" key="5">
    <source>
        <dbReference type="ARBA" id="ARBA00022801"/>
    </source>
</evidence>
<dbReference type="PANTHER" id="PTHR24276:SF98">
    <property type="entry name" value="FI18310P1-RELATED"/>
    <property type="match status" value="1"/>
</dbReference>
<comment type="caution">
    <text evidence="11">The sequence shown here is derived from an EMBL/GenBank/DDBJ whole genome shotgun (WGS) entry which is preliminary data.</text>
</comment>
<evidence type="ECO:0000256" key="3">
    <source>
        <dbReference type="ARBA" id="ARBA00022525"/>
    </source>
</evidence>
<dbReference type="InterPro" id="IPR043504">
    <property type="entry name" value="Peptidase_S1_PA_chymotrypsin"/>
</dbReference>
<feature type="domain" description="Peptidase S1" evidence="10">
    <location>
        <begin position="20"/>
        <end position="243"/>
    </location>
</feature>
<evidence type="ECO:0000256" key="9">
    <source>
        <dbReference type="SAM" id="SignalP"/>
    </source>
</evidence>
<evidence type="ECO:0000256" key="8">
    <source>
        <dbReference type="RuleBase" id="RU363034"/>
    </source>
</evidence>
<comment type="subcellular location">
    <subcellularLocation>
        <location evidence="1">Secreted</location>
    </subcellularLocation>
</comment>
<reference evidence="12" key="1">
    <citation type="submission" date="2023-01" db="EMBL/GenBank/DDBJ databases">
        <title>Key to firefly adult light organ development and bioluminescence: homeobox transcription factors regulate luciferase expression and transportation to peroxisome.</title>
        <authorList>
            <person name="Fu X."/>
        </authorList>
    </citation>
    <scope>NUCLEOTIDE SEQUENCE [LARGE SCALE GENOMIC DNA]</scope>
</reference>
<organism evidence="11 12">
    <name type="scientific">Aquatica leii</name>
    <dbReference type="NCBI Taxonomy" id="1421715"/>
    <lineage>
        <taxon>Eukaryota</taxon>
        <taxon>Metazoa</taxon>
        <taxon>Ecdysozoa</taxon>
        <taxon>Arthropoda</taxon>
        <taxon>Hexapoda</taxon>
        <taxon>Insecta</taxon>
        <taxon>Pterygota</taxon>
        <taxon>Neoptera</taxon>
        <taxon>Endopterygota</taxon>
        <taxon>Coleoptera</taxon>
        <taxon>Polyphaga</taxon>
        <taxon>Elateriformia</taxon>
        <taxon>Elateroidea</taxon>
        <taxon>Lampyridae</taxon>
        <taxon>Luciolinae</taxon>
        <taxon>Aquatica</taxon>
    </lineage>
</organism>
<dbReference type="PANTHER" id="PTHR24276">
    <property type="entry name" value="POLYSERASE-RELATED"/>
    <property type="match status" value="1"/>
</dbReference>
<dbReference type="GO" id="GO:0004252">
    <property type="term" value="F:serine-type endopeptidase activity"/>
    <property type="evidence" value="ECO:0007669"/>
    <property type="project" value="InterPro"/>
</dbReference>
<dbReference type="FunFam" id="2.40.10.10:FF:000047">
    <property type="entry name" value="Trypsin eta"/>
    <property type="match status" value="1"/>
</dbReference>
<dbReference type="InterPro" id="IPR001314">
    <property type="entry name" value="Peptidase_S1A"/>
</dbReference>
<evidence type="ECO:0000256" key="7">
    <source>
        <dbReference type="ARBA" id="ARBA00023157"/>
    </source>
</evidence>
<dbReference type="GO" id="GO:0005576">
    <property type="term" value="C:extracellular region"/>
    <property type="evidence" value="ECO:0007669"/>
    <property type="project" value="UniProtKB-SubCell"/>
</dbReference>
<comment type="similarity">
    <text evidence="2">Belongs to the peptidase S1 family.</text>
</comment>
<dbReference type="PROSITE" id="PS00134">
    <property type="entry name" value="TRYPSIN_HIS"/>
    <property type="match status" value="1"/>
</dbReference>
<evidence type="ECO:0000256" key="4">
    <source>
        <dbReference type="ARBA" id="ARBA00022670"/>
    </source>
</evidence>
<evidence type="ECO:0000256" key="6">
    <source>
        <dbReference type="ARBA" id="ARBA00022825"/>
    </source>
</evidence>
<keyword evidence="4 8" id="KW-0645">Protease</keyword>
<evidence type="ECO:0000313" key="12">
    <source>
        <dbReference type="Proteomes" id="UP001353858"/>
    </source>
</evidence>
<dbReference type="InterPro" id="IPR050430">
    <property type="entry name" value="Peptidase_S1"/>
</dbReference>
<sequence>MNVFLIFILTINVFVRTKRLIGGTQTEDGEFPYQVSIKLSGEHICGGSILNAKNVLTAAHCVYEEKASSLTMDVGSNHVSYGGTSYNVKFFICHADFNPNYFTHDISLVKPSRPIEFTFKVQPIALNTQYVPSDIDCLTIGWGSINSAEETSDNLQIIRLKTFDTNRCKWQHSFWTIQKVSDANICTYTKYGEGACHGDSGGPLIQNKLQIGIVSWGNPCGINFPDVFTRVSSYIKWIKKFSSYESL</sequence>
<keyword evidence="5 8" id="KW-0378">Hydrolase</keyword>
<name>A0AAN7Q1V5_9COLE</name>
<dbReference type="Gene3D" id="2.40.10.10">
    <property type="entry name" value="Trypsin-like serine proteases"/>
    <property type="match status" value="2"/>
</dbReference>
<keyword evidence="6 8" id="KW-0720">Serine protease</keyword>
<dbReference type="InterPro" id="IPR001254">
    <property type="entry name" value="Trypsin_dom"/>
</dbReference>
<dbReference type="EMBL" id="JARPUR010000002">
    <property type="protein sequence ID" value="KAK4883234.1"/>
    <property type="molecule type" value="Genomic_DNA"/>
</dbReference>
<dbReference type="PROSITE" id="PS50240">
    <property type="entry name" value="TRYPSIN_DOM"/>
    <property type="match status" value="1"/>
</dbReference>
<dbReference type="Pfam" id="PF00089">
    <property type="entry name" value="Trypsin"/>
    <property type="match status" value="1"/>
</dbReference>
<dbReference type="CDD" id="cd00190">
    <property type="entry name" value="Tryp_SPc"/>
    <property type="match status" value="1"/>
</dbReference>
<keyword evidence="12" id="KW-1185">Reference proteome</keyword>
<dbReference type="SMART" id="SM00020">
    <property type="entry name" value="Tryp_SPc"/>
    <property type="match status" value="1"/>
</dbReference>
<evidence type="ECO:0000259" key="10">
    <source>
        <dbReference type="PROSITE" id="PS50240"/>
    </source>
</evidence>
<dbReference type="SUPFAM" id="SSF50494">
    <property type="entry name" value="Trypsin-like serine proteases"/>
    <property type="match status" value="1"/>
</dbReference>
<dbReference type="InterPro" id="IPR018114">
    <property type="entry name" value="TRYPSIN_HIS"/>
</dbReference>
<evidence type="ECO:0000313" key="11">
    <source>
        <dbReference type="EMBL" id="KAK4883234.1"/>
    </source>
</evidence>
<feature type="chain" id="PRO_5042975622" description="Peptidase S1 domain-containing protein" evidence="9">
    <location>
        <begin position="18"/>
        <end position="247"/>
    </location>
</feature>
<evidence type="ECO:0000256" key="2">
    <source>
        <dbReference type="ARBA" id="ARBA00007664"/>
    </source>
</evidence>
<proteinExistence type="inferred from homology"/>
<protein>
    <recommendedName>
        <fullName evidence="10">Peptidase S1 domain-containing protein</fullName>
    </recommendedName>
</protein>
<dbReference type="PRINTS" id="PR00722">
    <property type="entry name" value="CHYMOTRYPSIN"/>
</dbReference>
<keyword evidence="3" id="KW-0964">Secreted</keyword>
<gene>
    <name evidence="11" type="ORF">RN001_006553</name>
</gene>
<evidence type="ECO:0000256" key="1">
    <source>
        <dbReference type="ARBA" id="ARBA00004613"/>
    </source>
</evidence>
<dbReference type="InterPro" id="IPR033116">
    <property type="entry name" value="TRYPSIN_SER"/>
</dbReference>
<dbReference type="AlphaFoldDB" id="A0AAN7Q1V5"/>
<feature type="signal peptide" evidence="9">
    <location>
        <begin position="1"/>
        <end position="17"/>
    </location>
</feature>
<accession>A0AAN7Q1V5</accession>
<dbReference type="Proteomes" id="UP001353858">
    <property type="component" value="Unassembled WGS sequence"/>
</dbReference>
<dbReference type="GO" id="GO:0016485">
    <property type="term" value="P:protein processing"/>
    <property type="evidence" value="ECO:0007669"/>
    <property type="project" value="UniProtKB-ARBA"/>
</dbReference>
<dbReference type="InterPro" id="IPR009003">
    <property type="entry name" value="Peptidase_S1_PA"/>
</dbReference>